<evidence type="ECO:0000259" key="6">
    <source>
        <dbReference type="Pfam" id="PF13399"/>
    </source>
</evidence>
<evidence type="ECO:0000256" key="2">
    <source>
        <dbReference type="ARBA" id="ARBA00022803"/>
    </source>
</evidence>
<evidence type="ECO:0000313" key="8">
    <source>
        <dbReference type="Proteomes" id="UP000199470"/>
    </source>
</evidence>
<dbReference type="Gene3D" id="3.30.70.2390">
    <property type="match status" value="1"/>
</dbReference>
<feature type="repeat" description="TPR" evidence="3">
    <location>
        <begin position="131"/>
        <end position="164"/>
    </location>
</feature>
<name>A0A1I4K8L4_9BURK</name>
<feature type="signal peptide" evidence="5">
    <location>
        <begin position="1"/>
        <end position="19"/>
    </location>
</feature>
<dbReference type="PANTHER" id="PTHR44858:SF1">
    <property type="entry name" value="UDP-N-ACETYLGLUCOSAMINE--PEPTIDE N-ACETYLGLUCOSAMINYLTRANSFERASE SPINDLY-RELATED"/>
    <property type="match status" value="1"/>
</dbReference>
<reference evidence="7 8" key="1">
    <citation type="submission" date="2016-10" db="EMBL/GenBank/DDBJ databases">
        <authorList>
            <person name="de Groot N.N."/>
        </authorList>
    </citation>
    <scope>NUCLEOTIDE SEQUENCE [LARGE SCALE GENOMIC DNA]</scope>
    <source>
        <strain evidence="7 8">ATCC 43154</strain>
    </source>
</reference>
<evidence type="ECO:0000256" key="3">
    <source>
        <dbReference type="PROSITE-ProRule" id="PRU00339"/>
    </source>
</evidence>
<dbReference type="RefSeq" id="WP_093385430.1">
    <property type="nucleotide sequence ID" value="NZ_FOTW01000007.1"/>
</dbReference>
<organism evidence="7 8">
    <name type="scientific">Rugamonas rubra</name>
    <dbReference type="NCBI Taxonomy" id="758825"/>
    <lineage>
        <taxon>Bacteria</taxon>
        <taxon>Pseudomonadati</taxon>
        <taxon>Pseudomonadota</taxon>
        <taxon>Betaproteobacteria</taxon>
        <taxon>Burkholderiales</taxon>
        <taxon>Oxalobacteraceae</taxon>
        <taxon>Telluria group</taxon>
        <taxon>Rugamonas</taxon>
    </lineage>
</organism>
<dbReference type="PROSITE" id="PS50005">
    <property type="entry name" value="TPR"/>
    <property type="match status" value="2"/>
</dbReference>
<dbReference type="InterPro" id="IPR019734">
    <property type="entry name" value="TPR_rpt"/>
</dbReference>
<feature type="region of interest" description="Disordered" evidence="4">
    <location>
        <begin position="27"/>
        <end position="46"/>
    </location>
</feature>
<dbReference type="EMBL" id="FOTW01000007">
    <property type="protein sequence ID" value="SFL74917.1"/>
    <property type="molecule type" value="Genomic_DNA"/>
</dbReference>
<dbReference type="Pfam" id="PF13181">
    <property type="entry name" value="TPR_8"/>
    <property type="match status" value="1"/>
</dbReference>
<dbReference type="InterPro" id="IPR027381">
    <property type="entry name" value="LytR/CpsA/Psr_C"/>
</dbReference>
<evidence type="ECO:0000256" key="1">
    <source>
        <dbReference type="ARBA" id="ARBA00022737"/>
    </source>
</evidence>
<keyword evidence="1" id="KW-0677">Repeat</keyword>
<keyword evidence="8" id="KW-1185">Reference proteome</keyword>
<keyword evidence="2 3" id="KW-0802">TPR repeat</keyword>
<feature type="chain" id="PRO_5011447558" evidence="5">
    <location>
        <begin position="20"/>
        <end position="429"/>
    </location>
</feature>
<feature type="repeat" description="TPR" evidence="3">
    <location>
        <begin position="50"/>
        <end position="83"/>
    </location>
</feature>
<dbReference type="SUPFAM" id="SSF48452">
    <property type="entry name" value="TPR-like"/>
    <property type="match status" value="1"/>
</dbReference>
<dbReference type="OrthoDB" id="8702141at2"/>
<dbReference type="STRING" id="758825.SAMN02982985_01351"/>
<dbReference type="Pfam" id="PF13399">
    <property type="entry name" value="LytR_C"/>
    <property type="match status" value="1"/>
</dbReference>
<dbReference type="Pfam" id="PF14559">
    <property type="entry name" value="TPR_19"/>
    <property type="match status" value="1"/>
</dbReference>
<gene>
    <name evidence="7" type="ORF">SAMN02982985_01351</name>
</gene>
<keyword evidence="5" id="KW-0732">Signal</keyword>
<protein>
    <submittedName>
        <fullName evidence="7">Tetratricopeptide repeat-containing protein</fullName>
    </submittedName>
</protein>
<dbReference type="SMART" id="SM00028">
    <property type="entry name" value="TPR"/>
    <property type="match status" value="4"/>
</dbReference>
<evidence type="ECO:0000256" key="4">
    <source>
        <dbReference type="SAM" id="MobiDB-lite"/>
    </source>
</evidence>
<proteinExistence type="predicted"/>
<dbReference type="Proteomes" id="UP000199470">
    <property type="component" value="Unassembled WGS sequence"/>
</dbReference>
<dbReference type="PROSITE" id="PS51257">
    <property type="entry name" value="PROKAR_LIPOPROTEIN"/>
    <property type="match status" value="1"/>
</dbReference>
<evidence type="ECO:0000256" key="5">
    <source>
        <dbReference type="SAM" id="SignalP"/>
    </source>
</evidence>
<dbReference type="InterPro" id="IPR011990">
    <property type="entry name" value="TPR-like_helical_dom_sf"/>
</dbReference>
<sequence>MRTTIRLISLACASGMLFACSGMGRPPPFQQAAPQPAPPRPERAAAGPDADGYYALGRAQHGALRYEAALAAYRRALQLDPAHVNARNGLAVLHAGRGEYAEAIALWRALLPAPGAGAGTSASSGAGPQAAFLWGNLGYAYFLSGADEPALAALEQACLLDPLNALSWEHLGELLQRMGQGERAALMRRQAASLRQHDYRRDYALLAGGGGGPAGAPAAPPASAIATATAATGTGSVTAGPPAWPPALAQTEVRREGAALVSVHRVAAGAAVSSSAAPVAAAAVPAPPPAAAPSDRRVGFRLAALTGEDIDPAATLASVALSPRSWATSAPARLEISNGNGVAGMAAALARTVAGDALQVVRLSNVRHFAVPSSRIEYQQPQEAAARALAARLGLRVAAQGEARGSAELRIVLGRDLLDPALLRQRYLK</sequence>
<evidence type="ECO:0000313" key="7">
    <source>
        <dbReference type="EMBL" id="SFL74917.1"/>
    </source>
</evidence>
<dbReference type="PANTHER" id="PTHR44858">
    <property type="entry name" value="TETRATRICOPEPTIDE REPEAT PROTEIN 6"/>
    <property type="match status" value="1"/>
</dbReference>
<feature type="domain" description="LytR/CpsA/Psr regulator C-terminal" evidence="6">
    <location>
        <begin position="333"/>
        <end position="416"/>
    </location>
</feature>
<dbReference type="InterPro" id="IPR050498">
    <property type="entry name" value="Ycf3"/>
</dbReference>
<feature type="compositionally biased region" description="Pro residues" evidence="4">
    <location>
        <begin position="27"/>
        <end position="39"/>
    </location>
</feature>
<dbReference type="AlphaFoldDB" id="A0A1I4K8L4"/>
<accession>A0A1I4K8L4</accession>
<dbReference type="Gene3D" id="1.25.40.10">
    <property type="entry name" value="Tetratricopeptide repeat domain"/>
    <property type="match status" value="2"/>
</dbReference>